<evidence type="ECO:0000256" key="1">
    <source>
        <dbReference type="SAM" id="MobiDB-lite"/>
    </source>
</evidence>
<keyword evidence="5" id="KW-1185">Reference proteome</keyword>
<feature type="region of interest" description="Disordered" evidence="1">
    <location>
        <begin position="64"/>
        <end position="99"/>
    </location>
</feature>
<dbReference type="STRING" id="885580.ENSFDAP00000019670"/>
<dbReference type="EMBL" id="KN124473">
    <property type="protein sequence ID" value="KFO21051.1"/>
    <property type="molecule type" value="Genomic_DNA"/>
</dbReference>
<dbReference type="Proteomes" id="UP000028990">
    <property type="component" value="Unassembled WGS sequence"/>
</dbReference>
<keyword evidence="3" id="KW-0732">Signal</keyword>
<protein>
    <submittedName>
        <fullName evidence="4">Protein G6b</fullName>
    </submittedName>
</protein>
<dbReference type="InterPro" id="IPR028070">
    <property type="entry name" value="G6B"/>
</dbReference>
<evidence type="ECO:0000256" key="3">
    <source>
        <dbReference type="SAM" id="SignalP"/>
    </source>
</evidence>
<feature type="transmembrane region" description="Helical" evidence="2">
    <location>
        <begin position="27"/>
        <end position="49"/>
    </location>
</feature>
<feature type="chain" id="PRO_5001871932" evidence="3">
    <location>
        <begin position="18"/>
        <end position="134"/>
    </location>
</feature>
<dbReference type="GO" id="GO:0007229">
    <property type="term" value="P:integrin-mediated signaling pathway"/>
    <property type="evidence" value="ECO:0007669"/>
    <property type="project" value="TreeGrafter"/>
</dbReference>
<dbReference type="GO" id="GO:0007596">
    <property type="term" value="P:blood coagulation"/>
    <property type="evidence" value="ECO:0007669"/>
    <property type="project" value="TreeGrafter"/>
</dbReference>
<dbReference type="GO" id="GO:0035855">
    <property type="term" value="P:megakaryocyte development"/>
    <property type="evidence" value="ECO:0007669"/>
    <property type="project" value="TreeGrafter"/>
</dbReference>
<sequence length="134" mass="14610">MALALQLLPLLLSRARGDPGGSVYPQVFIPLLGAGLALGLGALGVAWWLRRRSLPPPLPPLPPFAPFVKAESQRPAEEEEEEQQEQEQREIPGDLDQEEPSLLYADLDYTALWGPRRLSSVAPTDASTVYAVVV</sequence>
<gene>
    <name evidence="4" type="ORF">H920_17555</name>
</gene>
<name>A0A091DE14_FUKDA</name>
<accession>A0A091DE14</accession>
<keyword evidence="2" id="KW-0812">Transmembrane</keyword>
<proteinExistence type="predicted"/>
<evidence type="ECO:0000256" key="2">
    <source>
        <dbReference type="SAM" id="Phobius"/>
    </source>
</evidence>
<evidence type="ECO:0000313" key="4">
    <source>
        <dbReference type="EMBL" id="KFO21051.1"/>
    </source>
</evidence>
<evidence type="ECO:0000313" key="5">
    <source>
        <dbReference type="Proteomes" id="UP000028990"/>
    </source>
</evidence>
<dbReference type="PANTHER" id="PTHR37347">
    <property type="entry name" value="MEGAKARYOCYTE AND PLATELET INHIBITORY RECEPTOR G6B"/>
    <property type="match status" value="1"/>
</dbReference>
<keyword evidence="2" id="KW-1133">Transmembrane helix</keyword>
<keyword evidence="2" id="KW-0472">Membrane</keyword>
<dbReference type="GO" id="GO:0030220">
    <property type="term" value="P:platelet formation"/>
    <property type="evidence" value="ECO:0007669"/>
    <property type="project" value="TreeGrafter"/>
</dbReference>
<dbReference type="AlphaFoldDB" id="A0A091DE14"/>
<dbReference type="GO" id="GO:0005886">
    <property type="term" value="C:plasma membrane"/>
    <property type="evidence" value="ECO:0007669"/>
    <property type="project" value="TreeGrafter"/>
</dbReference>
<organism evidence="4 5">
    <name type="scientific">Fukomys damarensis</name>
    <name type="common">Damaraland mole rat</name>
    <name type="synonym">Cryptomys damarensis</name>
    <dbReference type="NCBI Taxonomy" id="885580"/>
    <lineage>
        <taxon>Eukaryota</taxon>
        <taxon>Metazoa</taxon>
        <taxon>Chordata</taxon>
        <taxon>Craniata</taxon>
        <taxon>Vertebrata</taxon>
        <taxon>Euteleostomi</taxon>
        <taxon>Mammalia</taxon>
        <taxon>Eutheria</taxon>
        <taxon>Euarchontoglires</taxon>
        <taxon>Glires</taxon>
        <taxon>Rodentia</taxon>
        <taxon>Hystricomorpha</taxon>
        <taxon>Bathyergidae</taxon>
        <taxon>Fukomys</taxon>
    </lineage>
</organism>
<reference evidence="4 5" key="1">
    <citation type="submission" date="2013-11" db="EMBL/GenBank/DDBJ databases">
        <title>The Damaraland mole rat (Fukomys damarensis) genome and evolution of African mole rats.</title>
        <authorList>
            <person name="Gladyshev V.N."/>
            <person name="Fang X."/>
        </authorList>
    </citation>
    <scope>NUCLEOTIDE SEQUENCE [LARGE SCALE GENOMIC DNA]</scope>
    <source>
        <tissue evidence="4">Liver</tissue>
    </source>
</reference>
<dbReference type="PANTHER" id="PTHR37347:SF1">
    <property type="entry name" value="MEGAKARYOCYTE AND PLATELET INHIBITORY RECEPTOR G6B"/>
    <property type="match status" value="1"/>
</dbReference>
<feature type="signal peptide" evidence="3">
    <location>
        <begin position="1"/>
        <end position="17"/>
    </location>
</feature>